<feature type="region of interest" description="Disordered" evidence="1">
    <location>
        <begin position="101"/>
        <end position="167"/>
    </location>
</feature>
<accession>A0A1I2MFF7</accession>
<reference evidence="3 4" key="1">
    <citation type="submission" date="2016-10" db="EMBL/GenBank/DDBJ databases">
        <authorList>
            <person name="de Groot N.N."/>
        </authorList>
    </citation>
    <scope>NUCLEOTIDE SEQUENCE [LARGE SCALE GENOMIC DNA]</scope>
    <source>
        <strain evidence="3 4">DSM 43019</strain>
    </source>
</reference>
<feature type="compositionally biased region" description="Pro residues" evidence="1">
    <location>
        <begin position="135"/>
        <end position="145"/>
    </location>
</feature>
<gene>
    <name evidence="3" type="ORF">SAMN05421541_12920</name>
</gene>
<name>A0A1I2MFF7_9ACTN</name>
<feature type="signal peptide" evidence="2">
    <location>
        <begin position="1"/>
        <end position="35"/>
    </location>
</feature>
<sequence length="305" mass="30883">MALSIHRKFTYPAALVLSAGLGLSTVAGVPSPASAAPVIAGVPEPPDRSEKLKKALITEADVPDGYVKQDMEGFESILAEMITAQDPDASACDGLSALSGGDGTSAAATSDETDSDAAATSDDATTSTLSITGPSTPPAQGPAPAEPVKGSPPAVVGPPSAPAPVPGEPGATAGVVFLHEDTNAVAFEALAVVGEDAALATIDQVQEVLEDCPDIEIETVQVTSRPLAWNPPLGDESVTGSVRVQARFFGIDISADVKFAQVAYRDVALTVGLVGAADPKDREFKKITRAAVRRLVTTSGVTTAA</sequence>
<feature type="compositionally biased region" description="Low complexity" evidence="1">
    <location>
        <begin position="104"/>
        <end position="128"/>
    </location>
</feature>
<dbReference type="STRING" id="35752.SAMN05421541_12920"/>
<feature type="compositionally biased region" description="Pro residues" evidence="1">
    <location>
        <begin position="155"/>
        <end position="167"/>
    </location>
</feature>
<organism evidence="3 4">
    <name type="scientific">Actinoplanes philippinensis</name>
    <dbReference type="NCBI Taxonomy" id="35752"/>
    <lineage>
        <taxon>Bacteria</taxon>
        <taxon>Bacillati</taxon>
        <taxon>Actinomycetota</taxon>
        <taxon>Actinomycetes</taxon>
        <taxon>Micromonosporales</taxon>
        <taxon>Micromonosporaceae</taxon>
        <taxon>Actinoplanes</taxon>
    </lineage>
</organism>
<evidence type="ECO:0000313" key="3">
    <source>
        <dbReference type="EMBL" id="SFF90235.1"/>
    </source>
</evidence>
<evidence type="ECO:0000256" key="1">
    <source>
        <dbReference type="SAM" id="MobiDB-lite"/>
    </source>
</evidence>
<protein>
    <recommendedName>
        <fullName evidence="5">PknH-like extracellular domain-containing protein</fullName>
    </recommendedName>
</protein>
<dbReference type="RefSeq" id="WP_093621961.1">
    <property type="nucleotide sequence ID" value="NZ_BOMT01000110.1"/>
</dbReference>
<keyword evidence="4" id="KW-1185">Reference proteome</keyword>
<dbReference type="AlphaFoldDB" id="A0A1I2MFF7"/>
<proteinExistence type="predicted"/>
<feature type="chain" id="PRO_5011583595" description="PknH-like extracellular domain-containing protein" evidence="2">
    <location>
        <begin position="36"/>
        <end position="305"/>
    </location>
</feature>
<evidence type="ECO:0000313" key="4">
    <source>
        <dbReference type="Proteomes" id="UP000199645"/>
    </source>
</evidence>
<keyword evidence="2" id="KW-0732">Signal</keyword>
<evidence type="ECO:0008006" key="5">
    <source>
        <dbReference type="Google" id="ProtNLM"/>
    </source>
</evidence>
<dbReference type="Proteomes" id="UP000199645">
    <property type="component" value="Unassembled WGS sequence"/>
</dbReference>
<dbReference type="OrthoDB" id="3294977at2"/>
<dbReference type="EMBL" id="FONV01000029">
    <property type="protein sequence ID" value="SFF90235.1"/>
    <property type="molecule type" value="Genomic_DNA"/>
</dbReference>
<evidence type="ECO:0000256" key="2">
    <source>
        <dbReference type="SAM" id="SignalP"/>
    </source>
</evidence>